<dbReference type="Gene3D" id="3.90.1150.10">
    <property type="entry name" value="Aspartate Aminotransferase, domain 1"/>
    <property type="match status" value="1"/>
</dbReference>
<evidence type="ECO:0000259" key="5">
    <source>
        <dbReference type="Pfam" id="PF00155"/>
    </source>
</evidence>
<keyword evidence="7" id="KW-1185">Reference proteome</keyword>
<dbReference type="EMBL" id="JABCQG010000011">
    <property type="protein sequence ID" value="MBF0859476.1"/>
    <property type="molecule type" value="Genomic_DNA"/>
</dbReference>
<feature type="domain" description="Aminotransferase class I/classII large" evidence="5">
    <location>
        <begin position="57"/>
        <end position="397"/>
    </location>
</feature>
<dbReference type="Pfam" id="PF00155">
    <property type="entry name" value="Aminotran_1_2"/>
    <property type="match status" value="1"/>
</dbReference>
<reference evidence="6 7" key="2">
    <citation type="submission" date="2020-11" db="EMBL/GenBank/DDBJ databases">
        <title>Description of novel Gluconobacter species.</title>
        <authorList>
            <person name="Cleenwerck I."/>
            <person name="Cnockaert M."/>
            <person name="Borremans W."/>
            <person name="Wieme A.D."/>
            <person name="De Vuyst L."/>
            <person name="Vandamme P."/>
        </authorList>
    </citation>
    <scope>NUCLEOTIDE SEQUENCE [LARGE SCALE GENOMIC DNA]</scope>
    <source>
        <strain evidence="6 7">LMG 31484</strain>
    </source>
</reference>
<comment type="similarity">
    <text evidence="4">Belongs to the class-II pyridoxal-phosphate-dependent aminotransferase family.</text>
</comment>
<dbReference type="SUPFAM" id="SSF53383">
    <property type="entry name" value="PLP-dependent transferases"/>
    <property type="match status" value="1"/>
</dbReference>
<dbReference type="InterPro" id="IPR050087">
    <property type="entry name" value="AON_synthase_class-II"/>
</dbReference>
<keyword evidence="2" id="KW-0808">Transferase</keyword>
<evidence type="ECO:0000256" key="3">
    <source>
        <dbReference type="ARBA" id="ARBA00022898"/>
    </source>
</evidence>
<dbReference type="Proteomes" id="UP000623107">
    <property type="component" value="Unassembled WGS sequence"/>
</dbReference>
<dbReference type="InterPro" id="IPR015421">
    <property type="entry name" value="PyrdxlP-dep_Trfase_major"/>
</dbReference>
<evidence type="ECO:0000256" key="2">
    <source>
        <dbReference type="ARBA" id="ARBA00022679"/>
    </source>
</evidence>
<dbReference type="PANTHER" id="PTHR13693:SF3">
    <property type="entry name" value="LD36009P"/>
    <property type="match status" value="1"/>
</dbReference>
<dbReference type="GO" id="GO:0008483">
    <property type="term" value="F:transaminase activity"/>
    <property type="evidence" value="ECO:0007669"/>
    <property type="project" value="UniProtKB-KW"/>
</dbReference>
<evidence type="ECO:0000313" key="7">
    <source>
        <dbReference type="Proteomes" id="UP000623107"/>
    </source>
</evidence>
<dbReference type="InterPro" id="IPR015424">
    <property type="entry name" value="PyrdxlP-dep_Trfase"/>
</dbReference>
<dbReference type="PANTHER" id="PTHR13693">
    <property type="entry name" value="CLASS II AMINOTRANSFERASE/8-AMINO-7-OXONONANOATE SYNTHASE"/>
    <property type="match status" value="1"/>
</dbReference>
<accession>A0ABR9Y6C2</accession>
<protein>
    <submittedName>
        <fullName evidence="6">Pyridoxal phosphate-dependent aminotransferase family protein</fullName>
    </submittedName>
</protein>
<evidence type="ECO:0000256" key="1">
    <source>
        <dbReference type="ARBA" id="ARBA00001933"/>
    </source>
</evidence>
<keyword evidence="6" id="KW-0032">Aminotransferase</keyword>
<dbReference type="InterPro" id="IPR001917">
    <property type="entry name" value="Aminotrans_II_pyridoxalP_BS"/>
</dbReference>
<keyword evidence="3 4" id="KW-0663">Pyridoxal phosphate</keyword>
<organism evidence="6 7">
    <name type="scientific">Gluconobacter vitians</name>
    <dbReference type="NCBI Taxonomy" id="2728102"/>
    <lineage>
        <taxon>Bacteria</taxon>
        <taxon>Pseudomonadati</taxon>
        <taxon>Pseudomonadota</taxon>
        <taxon>Alphaproteobacteria</taxon>
        <taxon>Acetobacterales</taxon>
        <taxon>Acetobacteraceae</taxon>
        <taxon>Gluconobacter</taxon>
    </lineage>
</organism>
<name>A0ABR9Y6C2_9PROT</name>
<evidence type="ECO:0000256" key="4">
    <source>
        <dbReference type="RuleBase" id="RU003693"/>
    </source>
</evidence>
<sequence>MPAHAQGCPRVTDIFAKHAGLREAYEGLTAASPRNPFEVVIERPISASVGIIEGRETLLFGTNNYLGLSQSKKAIEAAVETAETMGVGTTGSRIANGTFGLHRKLEAKLAEFFRRKHCMVFSTGYQANLGTISALVNKDDVLLLDADSHASIYDGAKLSGAQVIRFRHNDPVDLEKRLARLKDHPGAKLIVAEGIYSMTGNVAPLDKFVDIKTRHGAYLMADEAHSFGVLGDHGRGVAEMQGCEDGIDFVVGTFSKSLGTVGGYCVTDHDGVDLMRLCSRPYMFTASLPPEIIAATMAALEDMQERPELRIKLQDNAARLHAGLQKVGLKTGEHVSPVVAVTLETVDQAVGFWNALLENGVYVNLSLPPATPDNRPLLRCSVMAAHSPEEIDRAVAVFGEVARHFGL</sequence>
<dbReference type="InterPro" id="IPR015422">
    <property type="entry name" value="PyrdxlP-dep_Trfase_small"/>
</dbReference>
<gene>
    <name evidence="6" type="ORF">HKD24_09635</name>
</gene>
<dbReference type="PROSITE" id="PS00599">
    <property type="entry name" value="AA_TRANSFER_CLASS_2"/>
    <property type="match status" value="1"/>
</dbReference>
<reference evidence="7" key="1">
    <citation type="submission" date="2020-04" db="EMBL/GenBank/DDBJ databases">
        <title>Description of novel Gluconacetobacter.</title>
        <authorList>
            <person name="Sombolestani A."/>
        </authorList>
    </citation>
    <scope>NUCLEOTIDE SEQUENCE [LARGE SCALE GENOMIC DNA]</scope>
    <source>
        <strain evidence="7">LMG 31484</strain>
    </source>
</reference>
<dbReference type="CDD" id="cd06454">
    <property type="entry name" value="KBL_like"/>
    <property type="match status" value="1"/>
</dbReference>
<proteinExistence type="inferred from homology"/>
<dbReference type="Gene3D" id="3.40.640.10">
    <property type="entry name" value="Type I PLP-dependent aspartate aminotransferase-like (Major domain)"/>
    <property type="match status" value="1"/>
</dbReference>
<evidence type="ECO:0000313" key="6">
    <source>
        <dbReference type="EMBL" id="MBF0859476.1"/>
    </source>
</evidence>
<dbReference type="InterPro" id="IPR004839">
    <property type="entry name" value="Aminotransferase_I/II_large"/>
</dbReference>
<dbReference type="NCBIfam" id="NF047599">
    <property type="entry name" value="SerpalmtaseBetaP"/>
    <property type="match status" value="1"/>
</dbReference>
<comment type="cofactor">
    <cofactor evidence="1 4">
        <name>pyridoxal 5'-phosphate</name>
        <dbReference type="ChEBI" id="CHEBI:597326"/>
    </cofactor>
</comment>
<comment type="caution">
    <text evidence="6">The sequence shown here is derived from an EMBL/GenBank/DDBJ whole genome shotgun (WGS) entry which is preliminary data.</text>
</comment>